<keyword evidence="8" id="KW-1185">Reference proteome</keyword>
<evidence type="ECO:0008006" key="9">
    <source>
        <dbReference type="Google" id="ProtNLM"/>
    </source>
</evidence>
<dbReference type="Proteomes" id="UP000490939">
    <property type="component" value="Unassembled WGS sequence"/>
</dbReference>
<evidence type="ECO:0000256" key="5">
    <source>
        <dbReference type="ARBA" id="ARBA00023136"/>
    </source>
</evidence>
<accession>A0A8H3UCG4</accession>
<comment type="subcellular location">
    <subcellularLocation>
        <location evidence="1">Membrane</location>
        <topology evidence="1">Multi-pass membrane protein</topology>
    </subcellularLocation>
</comment>
<dbReference type="Pfam" id="PF02133">
    <property type="entry name" value="Transp_cyt_pur"/>
    <property type="match status" value="1"/>
</dbReference>
<keyword evidence="4 6" id="KW-1133">Transmembrane helix</keyword>
<feature type="transmembrane region" description="Helical" evidence="6">
    <location>
        <begin position="173"/>
        <end position="189"/>
    </location>
</feature>
<evidence type="ECO:0000256" key="6">
    <source>
        <dbReference type="SAM" id="Phobius"/>
    </source>
</evidence>
<keyword evidence="5 6" id="KW-0472">Membrane</keyword>
<comment type="similarity">
    <text evidence="2">Belongs to the purine-cytosine permease (2.A.39) family.</text>
</comment>
<feature type="transmembrane region" description="Helical" evidence="6">
    <location>
        <begin position="196"/>
        <end position="218"/>
    </location>
</feature>
<dbReference type="InterPro" id="IPR045225">
    <property type="entry name" value="Uracil/uridine/allantoin_perm"/>
</dbReference>
<feature type="transmembrane region" description="Helical" evidence="6">
    <location>
        <begin position="448"/>
        <end position="469"/>
    </location>
</feature>
<dbReference type="Gene3D" id="1.10.4160.10">
    <property type="entry name" value="Hydantoin permease"/>
    <property type="match status" value="1"/>
</dbReference>
<feature type="transmembrane region" description="Helical" evidence="6">
    <location>
        <begin position="380"/>
        <end position="397"/>
    </location>
</feature>
<feature type="transmembrane region" description="Helical" evidence="6">
    <location>
        <begin position="78"/>
        <end position="100"/>
    </location>
</feature>
<feature type="transmembrane region" description="Helical" evidence="6">
    <location>
        <begin position="284"/>
        <end position="309"/>
    </location>
</feature>
<gene>
    <name evidence="7" type="ORF">EG327_011388</name>
</gene>
<reference evidence="7 8" key="1">
    <citation type="submission" date="2019-07" db="EMBL/GenBank/DDBJ databases">
        <title>Venturia inaequalis Genome Resource.</title>
        <authorList>
            <person name="Lichtner F.J."/>
        </authorList>
    </citation>
    <scope>NUCLEOTIDE SEQUENCE [LARGE SCALE GENOMIC DNA]</scope>
    <source>
        <strain evidence="7 8">DMI_063113</strain>
    </source>
</reference>
<feature type="transmembrane region" description="Helical" evidence="6">
    <location>
        <begin position="338"/>
        <end position="368"/>
    </location>
</feature>
<evidence type="ECO:0000256" key="1">
    <source>
        <dbReference type="ARBA" id="ARBA00004141"/>
    </source>
</evidence>
<keyword evidence="3 6" id="KW-0812">Transmembrane</keyword>
<feature type="transmembrane region" description="Helical" evidence="6">
    <location>
        <begin position="489"/>
        <end position="508"/>
    </location>
</feature>
<evidence type="ECO:0000256" key="3">
    <source>
        <dbReference type="ARBA" id="ARBA00022692"/>
    </source>
</evidence>
<dbReference type="OrthoDB" id="2018619at2759"/>
<dbReference type="AlphaFoldDB" id="A0A8H3UCG4"/>
<protein>
    <recommendedName>
        <fullName evidence="9">Uracil permease</fullName>
    </recommendedName>
</protein>
<feature type="transmembrane region" description="Helical" evidence="6">
    <location>
        <begin position="112"/>
        <end position="133"/>
    </location>
</feature>
<proteinExistence type="inferred from homology"/>
<evidence type="ECO:0000256" key="4">
    <source>
        <dbReference type="ARBA" id="ARBA00022989"/>
    </source>
</evidence>
<evidence type="ECO:0000256" key="2">
    <source>
        <dbReference type="ARBA" id="ARBA00008974"/>
    </source>
</evidence>
<evidence type="ECO:0000313" key="7">
    <source>
        <dbReference type="EMBL" id="KAE9967574.1"/>
    </source>
</evidence>
<dbReference type="EMBL" id="WNWR01000897">
    <property type="protein sequence ID" value="KAE9967574.1"/>
    <property type="molecule type" value="Genomic_DNA"/>
</dbReference>
<dbReference type="InterPro" id="IPR001248">
    <property type="entry name" value="Pur-cyt_permease"/>
</dbReference>
<name>A0A8H3UCG4_VENIN</name>
<feature type="transmembrane region" description="Helical" evidence="6">
    <location>
        <begin position="41"/>
        <end position="58"/>
    </location>
</feature>
<sequence length="561" mass="62406">MTLSRLQLQLKPLEVPRDDDINANGYVTFDTRPLPPSRRTYGPWQFVGLWIVTGSYNISGWTTGSSLISLGLNVWQSMLIVIISNVILGVMCVVAGAPGAKWHVGFPIMNRSFWGMWGSAVPLAFRIFLSFIWTSTNTWWGGQCVRTLIGAISPSFVNLNKPLAGGTMQLNQFVAYILFILMCLPLVWLSPERYKIPFTIATISVIPCVFALLIWFMVQAGGGGSLLADVSGVSGVKQATGGHLGWMFVLGLTSNIGGAITHMFSQTDYTRYARQKNDQVLAQLIMVPLGAIVNGAIGIICTSCANKIFPETTKLLWQPFDVLAALQAHYDNSPKSRAAVAVASIAFIFACFGITVASNMVVAGIDLAATFPRYFNIRRGAYTTLLIAIVCQPWQLYNGATNFLSVVGGYSVFLAPFLSINFADYYVVRKRNLKLTDLYDFSDRSIYWFTYGVNWRAAVAWLMGVWLVMPGYVQHIRTPKVELRGWSQIYYLTVWVGFIVPAAVYLALDRVWPIENRCDVDDRDYFGTFEEKVQVVDGRVEEGIDISSEVVRVDVKGHERL</sequence>
<organism evidence="7 8">
    <name type="scientific">Venturia inaequalis</name>
    <name type="common">Apple scab fungus</name>
    <dbReference type="NCBI Taxonomy" id="5025"/>
    <lineage>
        <taxon>Eukaryota</taxon>
        <taxon>Fungi</taxon>
        <taxon>Dikarya</taxon>
        <taxon>Ascomycota</taxon>
        <taxon>Pezizomycotina</taxon>
        <taxon>Dothideomycetes</taxon>
        <taxon>Pleosporomycetidae</taxon>
        <taxon>Venturiales</taxon>
        <taxon>Venturiaceae</taxon>
        <taxon>Venturia</taxon>
    </lineage>
</organism>
<feature type="transmembrane region" description="Helical" evidence="6">
    <location>
        <begin position="403"/>
        <end position="427"/>
    </location>
</feature>
<dbReference type="GO" id="GO:0015205">
    <property type="term" value="F:nucleobase transmembrane transporter activity"/>
    <property type="evidence" value="ECO:0007669"/>
    <property type="project" value="TreeGrafter"/>
</dbReference>
<feature type="transmembrane region" description="Helical" evidence="6">
    <location>
        <begin position="244"/>
        <end position="264"/>
    </location>
</feature>
<evidence type="ECO:0000313" key="8">
    <source>
        <dbReference type="Proteomes" id="UP000490939"/>
    </source>
</evidence>
<dbReference type="PANTHER" id="PTHR30618:SF15">
    <property type="entry name" value="NICOTINAMIDE RIBOSIDE TRANSPORTER 1-RELATED"/>
    <property type="match status" value="1"/>
</dbReference>
<comment type="caution">
    <text evidence="7">The sequence shown here is derived from an EMBL/GenBank/DDBJ whole genome shotgun (WGS) entry which is preliminary data.</text>
</comment>
<dbReference type="GO" id="GO:0005886">
    <property type="term" value="C:plasma membrane"/>
    <property type="evidence" value="ECO:0007669"/>
    <property type="project" value="TreeGrafter"/>
</dbReference>
<dbReference type="PANTHER" id="PTHR30618">
    <property type="entry name" value="NCS1 FAMILY PURINE/PYRIMIDINE TRANSPORTER"/>
    <property type="match status" value="1"/>
</dbReference>